<dbReference type="AlphaFoldDB" id="A0A7V4WXC0"/>
<dbReference type="PANTHER" id="PTHR34107">
    <property type="entry name" value="SLL0198 PROTEIN-RELATED"/>
    <property type="match status" value="1"/>
</dbReference>
<gene>
    <name evidence="2" type="ORF">ENK44_16905</name>
</gene>
<dbReference type="SUPFAM" id="SSF52980">
    <property type="entry name" value="Restriction endonuclease-like"/>
    <property type="match status" value="1"/>
</dbReference>
<proteinExistence type="predicted"/>
<dbReference type="Gene3D" id="3.90.1570.10">
    <property type="entry name" value="tt1808, chain A"/>
    <property type="match status" value="1"/>
</dbReference>
<dbReference type="InterPro" id="IPR011335">
    <property type="entry name" value="Restrct_endonuc-II-like"/>
</dbReference>
<dbReference type="PANTHER" id="PTHR34107:SF4">
    <property type="entry name" value="SLL1222 PROTEIN"/>
    <property type="match status" value="1"/>
</dbReference>
<protein>
    <submittedName>
        <fullName evidence="2">Uma2 family endonuclease</fullName>
    </submittedName>
</protein>
<evidence type="ECO:0000259" key="1">
    <source>
        <dbReference type="Pfam" id="PF05685"/>
    </source>
</evidence>
<evidence type="ECO:0000313" key="2">
    <source>
        <dbReference type="EMBL" id="HGY57391.1"/>
    </source>
</evidence>
<dbReference type="CDD" id="cd06260">
    <property type="entry name" value="DUF820-like"/>
    <property type="match status" value="1"/>
</dbReference>
<keyword evidence="2" id="KW-0540">Nuclease</keyword>
<keyword evidence="2" id="KW-0255">Endonuclease</keyword>
<comment type="caution">
    <text evidence="2">The sequence shown here is derived from an EMBL/GenBank/DDBJ whole genome shotgun (WGS) entry which is preliminary data.</text>
</comment>
<dbReference type="InterPro" id="IPR012296">
    <property type="entry name" value="Nuclease_put_TT1808"/>
</dbReference>
<dbReference type="Pfam" id="PF05685">
    <property type="entry name" value="Uma2"/>
    <property type="match status" value="1"/>
</dbReference>
<reference evidence="2" key="1">
    <citation type="journal article" date="2020" name="mSystems">
        <title>Genome- and Community-Level Interaction Insights into Carbon Utilization and Element Cycling Functions of Hydrothermarchaeota in Hydrothermal Sediment.</title>
        <authorList>
            <person name="Zhou Z."/>
            <person name="Liu Y."/>
            <person name="Xu W."/>
            <person name="Pan J."/>
            <person name="Luo Z.H."/>
            <person name="Li M."/>
        </authorList>
    </citation>
    <scope>NUCLEOTIDE SEQUENCE [LARGE SCALE GENOMIC DNA]</scope>
    <source>
        <strain evidence="2">HyVt-577</strain>
    </source>
</reference>
<dbReference type="Proteomes" id="UP000885779">
    <property type="component" value="Unassembled WGS sequence"/>
</dbReference>
<sequence>MKVKETSLPYTAAKPKLTYQDYAQLPDDGNRYELINGELIMVAAPLTIHQKVNANISSQLIAFVEKNKLGQVFYAPIDVVLSSHNTLQPDIIFIEKKRKAIITEKNINGAPDLVIEILSPS</sequence>
<feature type="non-terminal residue" evidence="2">
    <location>
        <position position="121"/>
    </location>
</feature>
<organism evidence="2">
    <name type="scientific">Caldithrix abyssi</name>
    <dbReference type="NCBI Taxonomy" id="187145"/>
    <lineage>
        <taxon>Bacteria</taxon>
        <taxon>Pseudomonadati</taxon>
        <taxon>Calditrichota</taxon>
        <taxon>Calditrichia</taxon>
        <taxon>Calditrichales</taxon>
        <taxon>Calditrichaceae</taxon>
        <taxon>Caldithrix</taxon>
    </lineage>
</organism>
<feature type="domain" description="Putative restriction endonuclease" evidence="1">
    <location>
        <begin position="20"/>
        <end position="121"/>
    </location>
</feature>
<accession>A0A7V4WXC0</accession>
<dbReference type="GO" id="GO:0004519">
    <property type="term" value="F:endonuclease activity"/>
    <property type="evidence" value="ECO:0007669"/>
    <property type="project" value="UniProtKB-KW"/>
</dbReference>
<dbReference type="InterPro" id="IPR008538">
    <property type="entry name" value="Uma2"/>
</dbReference>
<keyword evidence="2" id="KW-0378">Hydrolase</keyword>
<dbReference type="EMBL" id="DRQG01000156">
    <property type="protein sequence ID" value="HGY57391.1"/>
    <property type="molecule type" value="Genomic_DNA"/>
</dbReference>
<name>A0A7V4WXC0_CALAY</name>